<feature type="domain" description="Xylanolytic transcriptional activator regulatory" evidence="7">
    <location>
        <begin position="209"/>
        <end position="287"/>
    </location>
</feature>
<dbReference type="SMART" id="SM00906">
    <property type="entry name" value="Fungal_trans"/>
    <property type="match status" value="1"/>
</dbReference>
<sequence>MSDSTLDTHHGVSVHFNSEEHQELRLERPLESLKFRVLGLGFDEKLTTPALGALCSVSGALIHDEVAGKTAYVGPTSNFHLSSTCATRRPSIAGKITHYGFTEWLPTELEYLRSYWDHVHSHFPLFSSPAELQQTAATNLLLKVSVLGVGAFFCLSDSGTERQNQVNLEFSSRFTELSGGEIEHVCIPNIKSFLLRSYLAILQGKLESAAVFLGIACNAAKLMGLHVHPASLPDEPYMRQTSDNIDRHTTFWACFFLDRRLAILQGRAVLMAACDVSVQSPVHNVERTLKERNDVGVTAHDIYAYSFACPASTEEAISAGNLRYVSWLTALPASLRATNLPECPPSLVSLHLCYHSGMILLHRPSLKQTSAERELANKHCLESASTITALLKIYRERYSNSIADFMVIHAAFTAALVHLVLLDHPEVSSYHKTIRALRSTINSLTWMIPKSEYAKEVYTDLKHFAMSWSIKPANSPMFWESSLFLLEGKQQA</sequence>
<name>A0AAD9AYG6_9PEZI</name>
<dbReference type="Proteomes" id="UP001243330">
    <property type="component" value="Unassembled WGS sequence"/>
</dbReference>
<proteinExistence type="predicted"/>
<reference evidence="8" key="1">
    <citation type="submission" date="2023-01" db="EMBL/GenBank/DDBJ databases">
        <title>Colletotrichum chrysophilum M932 genome sequence.</title>
        <authorList>
            <person name="Baroncelli R."/>
        </authorList>
    </citation>
    <scope>NUCLEOTIDE SEQUENCE</scope>
    <source>
        <strain evidence="8">M932</strain>
    </source>
</reference>
<dbReference type="InterPro" id="IPR007219">
    <property type="entry name" value="XnlR_reg_dom"/>
</dbReference>
<keyword evidence="4" id="KW-0238">DNA-binding</keyword>
<dbReference type="GO" id="GO:0003677">
    <property type="term" value="F:DNA binding"/>
    <property type="evidence" value="ECO:0007669"/>
    <property type="project" value="UniProtKB-KW"/>
</dbReference>
<protein>
    <submittedName>
        <fullName evidence="8">Fungal specific transcription factor</fullName>
    </submittedName>
</protein>
<evidence type="ECO:0000313" key="9">
    <source>
        <dbReference type="Proteomes" id="UP001243330"/>
    </source>
</evidence>
<dbReference type="EMBL" id="JAQOWY010000018">
    <property type="protein sequence ID" value="KAK1855654.1"/>
    <property type="molecule type" value="Genomic_DNA"/>
</dbReference>
<dbReference type="Pfam" id="PF04082">
    <property type="entry name" value="Fungal_trans"/>
    <property type="match status" value="1"/>
</dbReference>
<dbReference type="GO" id="GO:0008270">
    <property type="term" value="F:zinc ion binding"/>
    <property type="evidence" value="ECO:0007669"/>
    <property type="project" value="InterPro"/>
</dbReference>
<keyword evidence="6" id="KW-0539">Nucleus</keyword>
<evidence type="ECO:0000256" key="6">
    <source>
        <dbReference type="ARBA" id="ARBA00023242"/>
    </source>
</evidence>
<dbReference type="GO" id="GO:0006351">
    <property type="term" value="P:DNA-templated transcription"/>
    <property type="evidence" value="ECO:0007669"/>
    <property type="project" value="InterPro"/>
</dbReference>
<keyword evidence="3" id="KW-0805">Transcription regulation</keyword>
<keyword evidence="5" id="KW-0804">Transcription</keyword>
<evidence type="ECO:0000256" key="2">
    <source>
        <dbReference type="ARBA" id="ARBA00022833"/>
    </source>
</evidence>
<evidence type="ECO:0000256" key="5">
    <source>
        <dbReference type="ARBA" id="ARBA00023163"/>
    </source>
</evidence>
<keyword evidence="2" id="KW-0862">Zinc</keyword>
<gene>
    <name evidence="8" type="ORF">CCHR01_01668</name>
</gene>
<organism evidence="8 9">
    <name type="scientific">Colletotrichum chrysophilum</name>
    <dbReference type="NCBI Taxonomy" id="1836956"/>
    <lineage>
        <taxon>Eukaryota</taxon>
        <taxon>Fungi</taxon>
        <taxon>Dikarya</taxon>
        <taxon>Ascomycota</taxon>
        <taxon>Pezizomycotina</taxon>
        <taxon>Sordariomycetes</taxon>
        <taxon>Hypocreomycetidae</taxon>
        <taxon>Glomerellales</taxon>
        <taxon>Glomerellaceae</taxon>
        <taxon>Colletotrichum</taxon>
        <taxon>Colletotrichum gloeosporioides species complex</taxon>
    </lineage>
</organism>
<evidence type="ECO:0000256" key="4">
    <source>
        <dbReference type="ARBA" id="ARBA00023125"/>
    </source>
</evidence>
<dbReference type="PANTHER" id="PTHR31313">
    <property type="entry name" value="TY1 ENHANCER ACTIVATOR"/>
    <property type="match status" value="1"/>
</dbReference>
<dbReference type="AlphaFoldDB" id="A0AAD9AYG6"/>
<evidence type="ECO:0000313" key="8">
    <source>
        <dbReference type="EMBL" id="KAK1855654.1"/>
    </source>
</evidence>
<evidence type="ECO:0000256" key="3">
    <source>
        <dbReference type="ARBA" id="ARBA00023015"/>
    </source>
</evidence>
<keyword evidence="9" id="KW-1185">Reference proteome</keyword>
<dbReference type="CDD" id="cd12148">
    <property type="entry name" value="fungal_TF_MHR"/>
    <property type="match status" value="1"/>
</dbReference>
<evidence type="ECO:0000256" key="1">
    <source>
        <dbReference type="ARBA" id="ARBA00022723"/>
    </source>
</evidence>
<dbReference type="PANTHER" id="PTHR31313:SF81">
    <property type="entry name" value="TY1 ENHANCER ACTIVATOR"/>
    <property type="match status" value="1"/>
</dbReference>
<accession>A0AAD9AYG6</accession>
<keyword evidence="1" id="KW-0479">Metal-binding</keyword>
<dbReference type="InterPro" id="IPR051615">
    <property type="entry name" value="Transcr_Regulatory_Elem"/>
</dbReference>
<evidence type="ECO:0000259" key="7">
    <source>
        <dbReference type="SMART" id="SM00906"/>
    </source>
</evidence>
<comment type="caution">
    <text evidence="8">The sequence shown here is derived from an EMBL/GenBank/DDBJ whole genome shotgun (WGS) entry which is preliminary data.</text>
</comment>